<evidence type="ECO:0000256" key="3">
    <source>
        <dbReference type="SAM" id="SignalP"/>
    </source>
</evidence>
<dbReference type="InterPro" id="IPR019079">
    <property type="entry name" value="Capsule_synth_CapA"/>
</dbReference>
<reference evidence="5" key="1">
    <citation type="journal article" date="2021" name="PeerJ">
        <title>Extensive microbial diversity within the chicken gut microbiome revealed by metagenomics and culture.</title>
        <authorList>
            <person name="Gilroy R."/>
            <person name="Ravi A."/>
            <person name="Getino M."/>
            <person name="Pursley I."/>
            <person name="Horton D.L."/>
            <person name="Alikhan N.F."/>
            <person name="Baker D."/>
            <person name="Gharbi K."/>
            <person name="Hall N."/>
            <person name="Watson M."/>
            <person name="Adriaenssens E.M."/>
            <person name="Foster-Nyarko E."/>
            <person name="Jarju S."/>
            <person name="Secka A."/>
            <person name="Antonio M."/>
            <person name="Oren A."/>
            <person name="Chaudhuri R.R."/>
            <person name="La Ragione R."/>
            <person name="Hildebrand F."/>
            <person name="Pallen M.J."/>
        </authorList>
    </citation>
    <scope>NUCLEOTIDE SEQUENCE</scope>
    <source>
        <strain evidence="5">CHK186-16707</strain>
    </source>
</reference>
<keyword evidence="3" id="KW-0732">Signal</keyword>
<dbReference type="InterPro" id="IPR052169">
    <property type="entry name" value="CW_Biosynth-Accessory"/>
</dbReference>
<dbReference type="SUPFAM" id="SSF56300">
    <property type="entry name" value="Metallo-dependent phosphatases"/>
    <property type="match status" value="1"/>
</dbReference>
<feature type="domain" description="Capsule synthesis protein CapA" evidence="4">
    <location>
        <begin position="43"/>
        <end position="289"/>
    </location>
</feature>
<evidence type="ECO:0000313" key="5">
    <source>
        <dbReference type="EMBL" id="HJA09326.1"/>
    </source>
</evidence>
<evidence type="ECO:0000259" key="4">
    <source>
        <dbReference type="SMART" id="SM00854"/>
    </source>
</evidence>
<feature type="region of interest" description="Disordered" evidence="2">
    <location>
        <begin position="423"/>
        <end position="448"/>
    </location>
</feature>
<feature type="signal peptide" evidence="3">
    <location>
        <begin position="1"/>
        <end position="24"/>
    </location>
</feature>
<feature type="chain" id="PRO_5039652950" evidence="3">
    <location>
        <begin position="25"/>
        <end position="448"/>
    </location>
</feature>
<dbReference type="SMART" id="SM00854">
    <property type="entry name" value="PGA_cap"/>
    <property type="match status" value="1"/>
</dbReference>
<dbReference type="Proteomes" id="UP000824225">
    <property type="component" value="Unassembled WGS sequence"/>
</dbReference>
<accession>A0A9D2HFQ2</accession>
<dbReference type="Gene3D" id="3.60.21.10">
    <property type="match status" value="1"/>
</dbReference>
<comment type="caution">
    <text evidence="5">The sequence shown here is derived from an EMBL/GenBank/DDBJ whole genome shotgun (WGS) entry which is preliminary data.</text>
</comment>
<dbReference type="CDD" id="cd07381">
    <property type="entry name" value="MPP_CapA"/>
    <property type="match status" value="1"/>
</dbReference>
<evidence type="ECO:0000256" key="2">
    <source>
        <dbReference type="SAM" id="MobiDB-lite"/>
    </source>
</evidence>
<dbReference type="InterPro" id="IPR029052">
    <property type="entry name" value="Metallo-depent_PP-like"/>
</dbReference>
<dbReference type="EMBL" id="DXAN01000028">
    <property type="protein sequence ID" value="HJA09326.1"/>
    <property type="molecule type" value="Genomic_DNA"/>
</dbReference>
<sequence length="448" mass="48095">MFALCCLWLLLLSGGCAPSPVAPAPTVPGLSGAPPPACDRAVRLVFTGDIMTHAEQLNIARQADGSYDFSGQFAPVLPLLQGDLLVGNFETVLAGPRRPYAGYPSFNTPDSLADALRKAGFDVLLLANNHILDLGAQAALRTKQVLTDKGFAVTGLGPGQAGHTPPLLCEVNGLRLGILNYTYGSNRPVTPALEREIALNGMDLLLITWDVLALRAAGAQYIVAAMHWGIEYRPEPSPAQRAVAAHCLALGVDAIIGAHPHILQPVELHAGYGKPQLVAWSLGNFISAQRTVPRERAMILALDLTCSPGGVPRLRRVSLSPTWVELSPARKRARILPTAPGLLPDDASEEIRTTVRRVHADCLNFLGVLPVPDARGFYTIYEAPPPVTDWLPGRSARLMRFFLPDAWLRQAVMRSRLRPPSVAGKITAPAVPLSDKKRPRPDSTANAS</sequence>
<dbReference type="PANTHER" id="PTHR33393">
    <property type="entry name" value="POLYGLUTAMINE SYNTHESIS ACCESSORY PROTEIN RV0574C-RELATED"/>
    <property type="match status" value="1"/>
</dbReference>
<evidence type="ECO:0000313" key="6">
    <source>
        <dbReference type="Proteomes" id="UP000824225"/>
    </source>
</evidence>
<dbReference type="AlphaFoldDB" id="A0A9D2HFQ2"/>
<name>A0A9D2HFQ2_9BACT</name>
<protein>
    <submittedName>
        <fullName evidence="5">CapA family protein</fullName>
    </submittedName>
</protein>
<reference evidence="5" key="2">
    <citation type="submission" date="2021-04" db="EMBL/GenBank/DDBJ databases">
        <authorList>
            <person name="Gilroy R."/>
        </authorList>
    </citation>
    <scope>NUCLEOTIDE SEQUENCE</scope>
    <source>
        <strain evidence="5">CHK186-16707</strain>
    </source>
</reference>
<comment type="similarity">
    <text evidence="1">Belongs to the CapA family.</text>
</comment>
<proteinExistence type="inferred from homology"/>
<dbReference type="Pfam" id="PF09587">
    <property type="entry name" value="PGA_cap"/>
    <property type="match status" value="1"/>
</dbReference>
<organism evidence="5 6">
    <name type="scientific">Candidatus Mailhella merdigallinarum</name>
    <dbReference type="NCBI Taxonomy" id="2838658"/>
    <lineage>
        <taxon>Bacteria</taxon>
        <taxon>Pseudomonadati</taxon>
        <taxon>Thermodesulfobacteriota</taxon>
        <taxon>Desulfovibrionia</taxon>
        <taxon>Desulfovibrionales</taxon>
        <taxon>Desulfovibrionaceae</taxon>
        <taxon>Mailhella</taxon>
    </lineage>
</organism>
<gene>
    <name evidence="5" type="ORF">H9962_09085</name>
</gene>
<evidence type="ECO:0000256" key="1">
    <source>
        <dbReference type="ARBA" id="ARBA00005662"/>
    </source>
</evidence>
<dbReference type="PANTHER" id="PTHR33393:SF12">
    <property type="entry name" value="CAPSULE BIOSYNTHESIS PROTEIN CAPA"/>
    <property type="match status" value="1"/>
</dbReference>